<feature type="transmembrane region" description="Helical" evidence="8">
    <location>
        <begin position="87"/>
        <end position="108"/>
    </location>
</feature>
<keyword evidence="2" id="KW-1003">Cell membrane</keyword>
<keyword evidence="7" id="KW-0807">Transducer</keyword>
<dbReference type="Proteomes" id="UP001458880">
    <property type="component" value="Unassembled WGS sequence"/>
</dbReference>
<reference evidence="9 10" key="1">
    <citation type="journal article" date="2024" name="BMC Genomics">
        <title>De novo assembly and annotation of Popillia japonica's genome with initial clues to its potential as an invasive pest.</title>
        <authorList>
            <person name="Cucini C."/>
            <person name="Boschi S."/>
            <person name="Funari R."/>
            <person name="Cardaioli E."/>
            <person name="Iannotti N."/>
            <person name="Marturano G."/>
            <person name="Paoli F."/>
            <person name="Bruttini M."/>
            <person name="Carapelli A."/>
            <person name="Frati F."/>
            <person name="Nardi F."/>
        </authorList>
    </citation>
    <scope>NUCLEOTIDE SEQUENCE [LARGE SCALE GENOMIC DNA]</scope>
    <source>
        <strain evidence="9">DMR45628</strain>
    </source>
</reference>
<dbReference type="PANTHER" id="PTHR21143:SF133">
    <property type="entry name" value="GUSTATORY AND PHEROMONE RECEPTOR 32A-RELATED"/>
    <property type="match status" value="1"/>
</dbReference>
<dbReference type="AlphaFoldDB" id="A0AAW1MHJ5"/>
<evidence type="ECO:0000256" key="2">
    <source>
        <dbReference type="ARBA" id="ARBA00022475"/>
    </source>
</evidence>
<dbReference type="GO" id="GO:0005886">
    <property type="term" value="C:plasma membrane"/>
    <property type="evidence" value="ECO:0007669"/>
    <property type="project" value="UniProtKB-SubCell"/>
</dbReference>
<name>A0AAW1MHJ5_POPJA</name>
<dbReference type="GO" id="GO:0007635">
    <property type="term" value="P:chemosensory behavior"/>
    <property type="evidence" value="ECO:0007669"/>
    <property type="project" value="TreeGrafter"/>
</dbReference>
<evidence type="ECO:0000256" key="1">
    <source>
        <dbReference type="ARBA" id="ARBA00004651"/>
    </source>
</evidence>
<proteinExistence type="predicted"/>
<evidence type="ECO:0000256" key="4">
    <source>
        <dbReference type="ARBA" id="ARBA00022989"/>
    </source>
</evidence>
<dbReference type="GO" id="GO:0030425">
    <property type="term" value="C:dendrite"/>
    <property type="evidence" value="ECO:0007669"/>
    <property type="project" value="TreeGrafter"/>
</dbReference>
<keyword evidence="6 9" id="KW-0675">Receptor</keyword>
<dbReference type="EMBL" id="JASPKY010000046">
    <property type="protein sequence ID" value="KAK9745726.1"/>
    <property type="molecule type" value="Genomic_DNA"/>
</dbReference>
<evidence type="ECO:0000313" key="9">
    <source>
        <dbReference type="EMBL" id="KAK9745726.1"/>
    </source>
</evidence>
<dbReference type="PANTHER" id="PTHR21143">
    <property type="entry name" value="INVERTEBRATE GUSTATORY RECEPTOR"/>
    <property type="match status" value="1"/>
</dbReference>
<dbReference type="GO" id="GO:0043025">
    <property type="term" value="C:neuronal cell body"/>
    <property type="evidence" value="ECO:0007669"/>
    <property type="project" value="TreeGrafter"/>
</dbReference>
<evidence type="ECO:0000256" key="3">
    <source>
        <dbReference type="ARBA" id="ARBA00022692"/>
    </source>
</evidence>
<feature type="transmembrane region" description="Helical" evidence="8">
    <location>
        <begin position="128"/>
        <end position="147"/>
    </location>
</feature>
<sequence length="245" mass="28321">MALNEILITISSLETHSIEIDLFYTLHYLYMYAEVFLMKTYLNEISRLFNKLNEEIMHCGDLPKKDFLVALCNNHHKLSLIVIRRQHLFNTSVIMIVLHIFVETSNAVLSLVSSARAVVKYHRIDQIFVIWDVLICVEMSTITWLIIKMRMDIVNEAEKTATYIHDIWNKLASKNQIDCYAKQLQLLALQLYNSKLSFTAYGFFALDWTLLHKIISAAATYVVILIQFEISSTTKNSVFASNSTV</sequence>
<evidence type="ECO:0000256" key="8">
    <source>
        <dbReference type="SAM" id="Phobius"/>
    </source>
</evidence>
<accession>A0AAW1MHJ5</accession>
<evidence type="ECO:0000313" key="10">
    <source>
        <dbReference type="Proteomes" id="UP001458880"/>
    </source>
</evidence>
<evidence type="ECO:0000256" key="5">
    <source>
        <dbReference type="ARBA" id="ARBA00023136"/>
    </source>
</evidence>
<dbReference type="InterPro" id="IPR013604">
    <property type="entry name" value="7TM_chemorcpt"/>
</dbReference>
<evidence type="ECO:0000256" key="6">
    <source>
        <dbReference type="ARBA" id="ARBA00023170"/>
    </source>
</evidence>
<keyword evidence="10" id="KW-1185">Reference proteome</keyword>
<dbReference type="GO" id="GO:0030424">
    <property type="term" value="C:axon"/>
    <property type="evidence" value="ECO:0007669"/>
    <property type="project" value="TreeGrafter"/>
</dbReference>
<dbReference type="Pfam" id="PF08395">
    <property type="entry name" value="7tm_7"/>
    <property type="match status" value="1"/>
</dbReference>
<dbReference type="GO" id="GO:0050909">
    <property type="term" value="P:sensory perception of taste"/>
    <property type="evidence" value="ECO:0007669"/>
    <property type="project" value="InterPro"/>
</dbReference>
<keyword evidence="5 8" id="KW-0472">Membrane</keyword>
<organism evidence="9 10">
    <name type="scientific">Popillia japonica</name>
    <name type="common">Japanese beetle</name>
    <dbReference type="NCBI Taxonomy" id="7064"/>
    <lineage>
        <taxon>Eukaryota</taxon>
        <taxon>Metazoa</taxon>
        <taxon>Ecdysozoa</taxon>
        <taxon>Arthropoda</taxon>
        <taxon>Hexapoda</taxon>
        <taxon>Insecta</taxon>
        <taxon>Pterygota</taxon>
        <taxon>Neoptera</taxon>
        <taxon>Endopterygota</taxon>
        <taxon>Coleoptera</taxon>
        <taxon>Polyphaga</taxon>
        <taxon>Scarabaeiformia</taxon>
        <taxon>Scarabaeidae</taxon>
        <taxon>Rutelinae</taxon>
        <taxon>Popillia</taxon>
    </lineage>
</organism>
<evidence type="ECO:0000256" key="7">
    <source>
        <dbReference type="ARBA" id="ARBA00023224"/>
    </source>
</evidence>
<comment type="caution">
    <text evidence="9">The sequence shown here is derived from an EMBL/GenBank/DDBJ whole genome shotgun (WGS) entry which is preliminary data.</text>
</comment>
<protein>
    <submittedName>
        <fullName evidence="9">7tm Chemosensory receptor</fullName>
    </submittedName>
</protein>
<dbReference type="GO" id="GO:0007165">
    <property type="term" value="P:signal transduction"/>
    <property type="evidence" value="ECO:0007669"/>
    <property type="project" value="UniProtKB-KW"/>
</dbReference>
<gene>
    <name evidence="9" type="ORF">QE152_g6700</name>
</gene>
<dbReference type="GO" id="GO:0008049">
    <property type="term" value="P:male courtship behavior"/>
    <property type="evidence" value="ECO:0007669"/>
    <property type="project" value="TreeGrafter"/>
</dbReference>
<comment type="subcellular location">
    <subcellularLocation>
        <location evidence="1">Cell membrane</location>
        <topology evidence="1">Multi-pass membrane protein</topology>
    </subcellularLocation>
</comment>
<keyword evidence="3 8" id="KW-0812">Transmembrane</keyword>
<keyword evidence="4 8" id="KW-1133">Transmembrane helix</keyword>